<dbReference type="EMBL" id="JBFXLS010000003">
    <property type="protein sequence ID" value="KAL2833752.1"/>
    <property type="molecule type" value="Genomic_DNA"/>
</dbReference>
<dbReference type="InterPro" id="IPR050300">
    <property type="entry name" value="GDXG_lipolytic_enzyme"/>
</dbReference>
<accession>A0ABR4J144</accession>
<dbReference type="SUPFAM" id="SSF53474">
    <property type="entry name" value="alpha/beta-Hydrolases"/>
    <property type="match status" value="1"/>
</dbReference>
<dbReference type="InterPro" id="IPR029058">
    <property type="entry name" value="AB_hydrolase_fold"/>
</dbReference>
<comment type="caution">
    <text evidence="4">The sequence shown here is derived from an EMBL/GenBank/DDBJ whole genome shotgun (WGS) entry which is preliminary data.</text>
</comment>
<dbReference type="Gene3D" id="3.40.50.1820">
    <property type="entry name" value="alpha/beta hydrolase"/>
    <property type="match status" value="1"/>
</dbReference>
<feature type="domain" description="Alpha/beta hydrolase fold-3" evidence="3">
    <location>
        <begin position="96"/>
        <end position="319"/>
    </location>
</feature>
<dbReference type="PROSITE" id="PS01173">
    <property type="entry name" value="LIPASE_GDXG_HIS"/>
    <property type="match status" value="1"/>
</dbReference>
<evidence type="ECO:0000313" key="4">
    <source>
        <dbReference type="EMBL" id="KAL2833752.1"/>
    </source>
</evidence>
<dbReference type="InterPro" id="IPR002168">
    <property type="entry name" value="Lipase_GDXG_HIS_AS"/>
</dbReference>
<keyword evidence="5" id="KW-1185">Reference proteome</keyword>
<gene>
    <name evidence="4" type="ORF">BDW59DRAFT_156554</name>
</gene>
<comment type="similarity">
    <text evidence="1">Belongs to the 'GDXG' lipolytic enzyme family.</text>
</comment>
<dbReference type="InterPro" id="IPR013094">
    <property type="entry name" value="AB_hydrolase_3"/>
</dbReference>
<proteinExistence type="inferred from homology"/>
<sequence length="365" mass="40309">MDFSKYGFPSPEWLAFIARNPAAAQDGFSDNKPTLASHLRHAANTTREITSQKLMTQSSLTKKINISTLSIPSRDSHTIPLRRYSPPTQQPNLPGLIYFHGGGFLFGSQTTDDYLCATIAESLGVVVLGVIYRHKPDHTHPAQHNDAQDALAYIEQNASSTLGINITTGLSVLGISAGAALAATAVLRDMELSEHNPRRTRLISGVVLSIPWLLHVDQYPFNLFATPEKSAKMQCRDAPVIPWPRLKMFSDLLRVGDPGDPLLNTALVSDSRLGGWPKTSVLVAGMDPLRDDGLLFAKRLEGLRIPTRVYVFPGLPHGFRRRADLPASKVFDTRMLESIRWTLGTDSEVDSMEGWHEYMHSEGET</sequence>
<dbReference type="Pfam" id="PF07859">
    <property type="entry name" value="Abhydrolase_3"/>
    <property type="match status" value="1"/>
</dbReference>
<evidence type="ECO:0000313" key="5">
    <source>
        <dbReference type="Proteomes" id="UP001610335"/>
    </source>
</evidence>
<evidence type="ECO:0000256" key="1">
    <source>
        <dbReference type="ARBA" id="ARBA00010515"/>
    </source>
</evidence>
<evidence type="ECO:0000256" key="2">
    <source>
        <dbReference type="ARBA" id="ARBA00022801"/>
    </source>
</evidence>
<dbReference type="PANTHER" id="PTHR48081">
    <property type="entry name" value="AB HYDROLASE SUPERFAMILY PROTEIN C4A8.06C"/>
    <property type="match status" value="1"/>
</dbReference>
<protein>
    <submittedName>
        <fullName evidence="4">Alpha/Beta hydrolase protein</fullName>
    </submittedName>
</protein>
<name>A0ABR4J144_9EURO</name>
<dbReference type="GO" id="GO:0016787">
    <property type="term" value="F:hydrolase activity"/>
    <property type="evidence" value="ECO:0007669"/>
    <property type="project" value="UniProtKB-KW"/>
</dbReference>
<dbReference type="Proteomes" id="UP001610335">
    <property type="component" value="Unassembled WGS sequence"/>
</dbReference>
<evidence type="ECO:0000259" key="3">
    <source>
        <dbReference type="Pfam" id="PF07859"/>
    </source>
</evidence>
<organism evidence="4 5">
    <name type="scientific">Aspergillus cavernicola</name>
    <dbReference type="NCBI Taxonomy" id="176166"/>
    <lineage>
        <taxon>Eukaryota</taxon>
        <taxon>Fungi</taxon>
        <taxon>Dikarya</taxon>
        <taxon>Ascomycota</taxon>
        <taxon>Pezizomycotina</taxon>
        <taxon>Eurotiomycetes</taxon>
        <taxon>Eurotiomycetidae</taxon>
        <taxon>Eurotiales</taxon>
        <taxon>Aspergillaceae</taxon>
        <taxon>Aspergillus</taxon>
        <taxon>Aspergillus subgen. Nidulantes</taxon>
    </lineage>
</organism>
<reference evidence="4 5" key="1">
    <citation type="submission" date="2024-07" db="EMBL/GenBank/DDBJ databases">
        <title>Section-level genome sequencing and comparative genomics of Aspergillus sections Usti and Cavernicolus.</title>
        <authorList>
            <consortium name="Lawrence Berkeley National Laboratory"/>
            <person name="Nybo J.L."/>
            <person name="Vesth T.C."/>
            <person name="Theobald S."/>
            <person name="Frisvad J.C."/>
            <person name="Larsen T.O."/>
            <person name="Kjaerboelling I."/>
            <person name="Rothschild-Mancinelli K."/>
            <person name="Lyhne E.K."/>
            <person name="Kogle M.E."/>
            <person name="Barry K."/>
            <person name="Clum A."/>
            <person name="Na H."/>
            <person name="Ledsgaard L."/>
            <person name="Lin J."/>
            <person name="Lipzen A."/>
            <person name="Kuo A."/>
            <person name="Riley R."/>
            <person name="Mondo S."/>
            <person name="LaButti K."/>
            <person name="Haridas S."/>
            <person name="Pangalinan J."/>
            <person name="Salamov A.A."/>
            <person name="Simmons B.A."/>
            <person name="Magnuson J.K."/>
            <person name="Chen J."/>
            <person name="Drula E."/>
            <person name="Henrissat B."/>
            <person name="Wiebenga A."/>
            <person name="Lubbers R.J."/>
            <person name="Gomes A.C."/>
            <person name="Makela M.R."/>
            <person name="Stajich J."/>
            <person name="Grigoriev I.V."/>
            <person name="Mortensen U.H."/>
            <person name="De vries R.P."/>
            <person name="Baker S.E."/>
            <person name="Andersen M.R."/>
        </authorList>
    </citation>
    <scope>NUCLEOTIDE SEQUENCE [LARGE SCALE GENOMIC DNA]</scope>
    <source>
        <strain evidence="4 5">CBS 600.67</strain>
    </source>
</reference>
<keyword evidence="2 4" id="KW-0378">Hydrolase</keyword>